<organism evidence="2 3">
    <name type="scientific">Oceanobacillus kapialis</name>
    <dbReference type="NCBI Taxonomy" id="481353"/>
    <lineage>
        <taxon>Bacteria</taxon>
        <taxon>Bacillati</taxon>
        <taxon>Bacillota</taxon>
        <taxon>Bacilli</taxon>
        <taxon>Bacillales</taxon>
        <taxon>Bacillaceae</taxon>
        <taxon>Oceanobacillus</taxon>
    </lineage>
</organism>
<feature type="transmembrane region" description="Helical" evidence="1">
    <location>
        <begin position="83"/>
        <end position="101"/>
    </location>
</feature>
<feature type="transmembrane region" description="Helical" evidence="1">
    <location>
        <begin position="215"/>
        <end position="237"/>
    </location>
</feature>
<dbReference type="RefSeq" id="WP_379563738.1">
    <property type="nucleotide sequence ID" value="NZ_JBHUMX010000042.1"/>
</dbReference>
<gene>
    <name evidence="2" type="ORF">ACFSUN_16915</name>
</gene>
<dbReference type="Proteomes" id="UP001597451">
    <property type="component" value="Unassembled WGS sequence"/>
</dbReference>
<keyword evidence="1" id="KW-1133">Transmembrane helix</keyword>
<proteinExistence type="predicted"/>
<dbReference type="NCBIfam" id="TIGR02206">
    <property type="entry name" value="intg_mem_TP0381"/>
    <property type="match status" value="1"/>
</dbReference>
<dbReference type="Pfam" id="PF14808">
    <property type="entry name" value="TMEM164"/>
    <property type="match status" value="1"/>
</dbReference>
<feature type="transmembrane region" description="Helical" evidence="1">
    <location>
        <begin position="20"/>
        <end position="40"/>
    </location>
</feature>
<name>A0ABW5Q4M7_9BACI</name>
<evidence type="ECO:0000256" key="1">
    <source>
        <dbReference type="SAM" id="Phobius"/>
    </source>
</evidence>
<keyword evidence="1" id="KW-0812">Transmembrane</keyword>
<feature type="transmembrane region" description="Helical" evidence="1">
    <location>
        <begin position="106"/>
        <end position="125"/>
    </location>
</feature>
<dbReference type="EMBL" id="JBHUMX010000042">
    <property type="protein sequence ID" value="MFD2630461.1"/>
    <property type="molecule type" value="Genomic_DNA"/>
</dbReference>
<feature type="transmembrane region" description="Helical" evidence="1">
    <location>
        <begin position="52"/>
        <end position="71"/>
    </location>
</feature>
<feature type="transmembrane region" description="Helical" evidence="1">
    <location>
        <begin position="145"/>
        <end position="167"/>
    </location>
</feature>
<evidence type="ECO:0000313" key="3">
    <source>
        <dbReference type="Proteomes" id="UP001597451"/>
    </source>
</evidence>
<accession>A0ABW5Q4M7</accession>
<comment type="caution">
    <text evidence="2">The sequence shown here is derived from an EMBL/GenBank/DDBJ whole genome shotgun (WGS) entry which is preliminary data.</text>
</comment>
<keyword evidence="3" id="KW-1185">Reference proteome</keyword>
<reference evidence="3" key="1">
    <citation type="journal article" date="2019" name="Int. J. Syst. Evol. Microbiol.">
        <title>The Global Catalogue of Microorganisms (GCM) 10K type strain sequencing project: providing services to taxonomists for standard genome sequencing and annotation.</title>
        <authorList>
            <consortium name="The Broad Institute Genomics Platform"/>
            <consortium name="The Broad Institute Genome Sequencing Center for Infectious Disease"/>
            <person name="Wu L."/>
            <person name="Ma J."/>
        </authorList>
    </citation>
    <scope>NUCLEOTIDE SEQUENCE [LARGE SCALE GENOMIC DNA]</scope>
    <source>
        <strain evidence="3">TISTR 1858</strain>
    </source>
</reference>
<sequence>MFDDFFSLDGRAFLPFGTSHVVMIIIYGVGLVLLIIFSTLKKRSFYPKTYNLIRWFLFFWLVTSEVSYQAWTIATGIWSLSEHIPLHLCGIASITVALALLLQNKLLGYLSFYIGFIPPLLALITPELPYDYSHFRYWKFFVHHIVISWASLFVILTSSSTLTYLSVLRSFGILLIYAAFIGFFVNPVINANYLFLRETPLANTPLDYFGTGVLYYVNLCLVALIVFSVQWAVIHFLKKRQEFAKPLRRIG</sequence>
<feature type="transmembrane region" description="Helical" evidence="1">
    <location>
        <begin position="174"/>
        <end position="195"/>
    </location>
</feature>
<keyword evidence="1" id="KW-0472">Membrane</keyword>
<dbReference type="InterPro" id="IPR011737">
    <property type="entry name" value="CHP02206_TP0381"/>
</dbReference>
<evidence type="ECO:0000313" key="2">
    <source>
        <dbReference type="EMBL" id="MFD2630461.1"/>
    </source>
</evidence>
<protein>
    <submittedName>
        <fullName evidence="2">TIGR02206 family membrane protein</fullName>
    </submittedName>
</protein>